<dbReference type="InterPro" id="IPR029044">
    <property type="entry name" value="Nucleotide-diphossugar_trans"/>
</dbReference>
<organism evidence="2 3">
    <name type="scientific">Longicatena caecimuris</name>
    <dbReference type="NCBI Taxonomy" id="1796635"/>
    <lineage>
        <taxon>Bacteria</taxon>
        <taxon>Bacillati</taxon>
        <taxon>Bacillota</taxon>
        <taxon>Erysipelotrichia</taxon>
        <taxon>Erysipelotrichales</taxon>
        <taxon>Erysipelotrichaceae</taxon>
        <taxon>Longicatena</taxon>
    </lineage>
</organism>
<dbReference type="Proteomes" id="UP000295773">
    <property type="component" value="Unassembled WGS sequence"/>
</dbReference>
<sequence>MKIDLVILAAGYARRFQGNKLLHVWQGKPILAHVMDTCQQVDFHAIHVVSQYEEVLALAHTRGMHAVKNDHPQKGMSSSLQLGQKAAKDADAIVFLTGDMPKIKAETLQKLCHMADAQHIICAAVHGAIRNPMLFPSCWFSEFDSLVHEEGGKTIAMRHQEACILMEVNEAEVQDIDTREDLQQFDNAIGG</sequence>
<gene>
    <name evidence="2" type="ORF">EDD61_10338</name>
</gene>
<dbReference type="SUPFAM" id="SSF53448">
    <property type="entry name" value="Nucleotide-diphospho-sugar transferases"/>
    <property type="match status" value="1"/>
</dbReference>
<dbReference type="InterPro" id="IPR025877">
    <property type="entry name" value="MobA-like_NTP_Trfase"/>
</dbReference>
<evidence type="ECO:0000259" key="1">
    <source>
        <dbReference type="Pfam" id="PF12804"/>
    </source>
</evidence>
<dbReference type="GO" id="GO:0016779">
    <property type="term" value="F:nucleotidyltransferase activity"/>
    <property type="evidence" value="ECO:0007669"/>
    <property type="project" value="UniProtKB-KW"/>
</dbReference>
<reference evidence="2 3" key="1">
    <citation type="submission" date="2019-03" db="EMBL/GenBank/DDBJ databases">
        <title>Genomic Encyclopedia of Type Strains, Phase IV (KMG-IV): sequencing the most valuable type-strain genomes for metagenomic binning, comparative biology and taxonomic classification.</title>
        <authorList>
            <person name="Goeker M."/>
        </authorList>
    </citation>
    <scope>NUCLEOTIDE SEQUENCE [LARGE SCALE GENOMIC DNA]</scope>
    <source>
        <strain evidence="2 3">DSM 29481</strain>
    </source>
</reference>
<evidence type="ECO:0000313" key="2">
    <source>
        <dbReference type="EMBL" id="TCU62627.1"/>
    </source>
</evidence>
<dbReference type="RefSeq" id="WP_119983526.1">
    <property type="nucleotide sequence ID" value="NZ_JADPGE010000001.1"/>
</dbReference>
<feature type="domain" description="MobA-like NTP transferase" evidence="1">
    <location>
        <begin position="6"/>
        <end position="160"/>
    </location>
</feature>
<accession>A0A4R3TKG2</accession>
<dbReference type="EMBL" id="SMBP01000003">
    <property type="protein sequence ID" value="TCU62627.1"/>
    <property type="molecule type" value="Genomic_DNA"/>
</dbReference>
<comment type="caution">
    <text evidence="2">The sequence shown here is derived from an EMBL/GenBank/DDBJ whole genome shotgun (WGS) entry which is preliminary data.</text>
</comment>
<dbReference type="CDD" id="cd04182">
    <property type="entry name" value="GT_2_like_f"/>
    <property type="match status" value="1"/>
</dbReference>
<keyword evidence="3" id="KW-1185">Reference proteome</keyword>
<name>A0A4R3TKG2_9FIRM</name>
<protein>
    <submittedName>
        <fullName evidence="2">Molybdenum cofactor cytidylyltransferase</fullName>
    </submittedName>
</protein>
<keyword evidence="2" id="KW-0548">Nucleotidyltransferase</keyword>
<keyword evidence="2" id="KW-0808">Transferase</keyword>
<dbReference type="Gene3D" id="3.90.550.10">
    <property type="entry name" value="Spore Coat Polysaccharide Biosynthesis Protein SpsA, Chain A"/>
    <property type="match status" value="1"/>
</dbReference>
<dbReference type="Pfam" id="PF12804">
    <property type="entry name" value="NTP_transf_3"/>
    <property type="match status" value="1"/>
</dbReference>
<dbReference type="PANTHER" id="PTHR43777:SF1">
    <property type="entry name" value="MOLYBDENUM COFACTOR CYTIDYLYLTRANSFERASE"/>
    <property type="match status" value="1"/>
</dbReference>
<proteinExistence type="predicted"/>
<evidence type="ECO:0000313" key="3">
    <source>
        <dbReference type="Proteomes" id="UP000295773"/>
    </source>
</evidence>
<dbReference type="AlphaFoldDB" id="A0A4R3TKG2"/>
<dbReference type="PANTHER" id="PTHR43777">
    <property type="entry name" value="MOLYBDENUM COFACTOR CYTIDYLYLTRANSFERASE"/>
    <property type="match status" value="1"/>
</dbReference>